<dbReference type="PANTHER" id="PTHR43694">
    <property type="entry name" value="RIBONUCLEASE J"/>
    <property type="match status" value="1"/>
</dbReference>
<dbReference type="InterPro" id="IPR036866">
    <property type="entry name" value="RibonucZ/Hydroxyglut_hydro"/>
</dbReference>
<dbReference type="SMART" id="SM00849">
    <property type="entry name" value="Lactamase_B"/>
    <property type="match status" value="1"/>
</dbReference>
<proteinExistence type="predicted"/>
<dbReference type="SUPFAM" id="SSF56281">
    <property type="entry name" value="Metallo-hydrolase/oxidoreductase"/>
    <property type="match status" value="1"/>
</dbReference>
<keyword evidence="3" id="KW-1185">Reference proteome</keyword>
<dbReference type="CDD" id="cd07732">
    <property type="entry name" value="metallo-hydrolase-like_MBL-fold"/>
    <property type="match status" value="1"/>
</dbReference>
<evidence type="ECO:0000259" key="1">
    <source>
        <dbReference type="SMART" id="SM00849"/>
    </source>
</evidence>
<dbReference type="Pfam" id="PF12706">
    <property type="entry name" value="Lactamase_B_2"/>
    <property type="match status" value="1"/>
</dbReference>
<gene>
    <name evidence="2" type="primary">mg139</name>
    <name evidence="2" type="ORF">AAA799N04_01048</name>
</gene>
<organism evidence="2 3">
    <name type="scientific">Marine Group I thaumarchaeote SCGC AAA799-N04</name>
    <dbReference type="NCBI Taxonomy" id="1502293"/>
    <lineage>
        <taxon>Archaea</taxon>
        <taxon>Nitrososphaerota</taxon>
        <taxon>Marine Group I</taxon>
    </lineage>
</organism>
<protein>
    <submittedName>
        <fullName evidence="2">Ribonuclease J protein</fullName>
        <ecNumber evidence="2">3.1.-.-</ecNumber>
    </submittedName>
</protein>
<evidence type="ECO:0000313" key="3">
    <source>
        <dbReference type="Proteomes" id="UP000028059"/>
    </source>
</evidence>
<dbReference type="EC" id="3.1.-.-" evidence="2"/>
<accession>A0A081RMY3</accession>
<comment type="caution">
    <text evidence="2">The sequence shown here is derived from an EMBL/GenBank/DDBJ whole genome shotgun (WGS) entry which is preliminary data.</text>
</comment>
<dbReference type="AlphaFoldDB" id="A0A081RMY3"/>
<dbReference type="PANTHER" id="PTHR43694:SF1">
    <property type="entry name" value="RIBONUCLEASE J"/>
    <property type="match status" value="1"/>
</dbReference>
<dbReference type="InterPro" id="IPR001279">
    <property type="entry name" value="Metallo-B-lactamas"/>
</dbReference>
<feature type="domain" description="Metallo-beta-lactamase" evidence="1">
    <location>
        <begin position="14"/>
        <end position="249"/>
    </location>
</feature>
<reference evidence="2 3" key="1">
    <citation type="submission" date="2014-06" db="EMBL/GenBank/DDBJ databases">
        <authorList>
            <person name="Ngugi D.K."/>
            <person name="Blom J."/>
            <person name="Alam I."/>
            <person name="Rashid M."/>
            <person name="Ba Alawi W."/>
            <person name="Zhang G."/>
            <person name="Hikmawan T."/>
            <person name="Guan Y."/>
            <person name="Antunes A."/>
            <person name="Siam R."/>
            <person name="ElDorry H."/>
            <person name="Bajic V."/>
            <person name="Stingl U."/>
        </authorList>
    </citation>
    <scope>NUCLEOTIDE SEQUENCE [LARGE SCALE GENOMIC DNA]</scope>
    <source>
        <strain evidence="2">SCGC AAA799-N04</strain>
    </source>
</reference>
<dbReference type="GO" id="GO:0016787">
    <property type="term" value="F:hydrolase activity"/>
    <property type="evidence" value="ECO:0007669"/>
    <property type="project" value="UniProtKB-KW"/>
</dbReference>
<dbReference type="EMBL" id="JOKN01000016">
    <property type="protein sequence ID" value="KEQ56556.1"/>
    <property type="molecule type" value="Genomic_DNA"/>
</dbReference>
<sequence length="493" mass="56545">MTHITFHGGVNDIGGNKFLVESKGTKIFMDFGMSFSQEGQFFSQFLGPRTSNSLNDLFELGILPKIKGLYRRDYTKHMGFGGDEETEIDAVLLTHAHVDHCAYIPYLRPDIPIYCSEESKLIMQNFDETGKDQYLTLKERFRIHEGSDGTMMRTKGDKVKVPRRIETFESGKEFSIDSITVNPLPVDHSIPGVHAFILHTSNGTIGNTADLRFHGRRSEDTEKFVETCAESDLDLLLCEGTRVDAVPSLTEYDVESTVAQIVNDTKGLVICGYPIRDLDRLMSFYIAAKNTNRDLVIDMKQAYLLKLFDASPNLKGMYPSPTDKNIKVYIQRGSWGLIDKDIEKFTEKQLLEDYGTWQREFLDYPNAVDYRDIQNNQKDFIFYCSDYRLQDLIDVKPSKGASYIRSLTEPFNTEMELKEDQVKNWFVHFGVINRDQDWYKIHVSGHGDGTQIKKVIDGSNSKKLVPIHTQHDEYHKKWHGNVVSVNQHDKVDL</sequence>
<dbReference type="Gene3D" id="3.60.15.10">
    <property type="entry name" value="Ribonuclease Z/Hydroxyacylglutathione hydrolase-like"/>
    <property type="match status" value="1"/>
</dbReference>
<dbReference type="Proteomes" id="UP000028059">
    <property type="component" value="Unassembled WGS sequence"/>
</dbReference>
<evidence type="ECO:0000313" key="2">
    <source>
        <dbReference type="EMBL" id="KEQ56556.1"/>
    </source>
</evidence>
<name>A0A081RMY3_9ARCH</name>
<keyword evidence="2" id="KW-0378">Hydrolase</keyword>